<feature type="binding site" evidence="8">
    <location>
        <begin position="11"/>
        <end position="13"/>
    </location>
    <ligand>
        <name>ATP</name>
        <dbReference type="ChEBI" id="CHEBI:30616"/>
    </ligand>
</feature>
<dbReference type="AlphaFoldDB" id="A0A1G1ZSA5"/>
<evidence type="ECO:0000256" key="3">
    <source>
        <dbReference type="ARBA" id="ARBA00022741"/>
    </source>
</evidence>
<dbReference type="InterPro" id="IPR002306">
    <property type="entry name" value="Trp-tRNA-ligase"/>
</dbReference>
<dbReference type="EC" id="6.1.1.2" evidence="8"/>
<reference evidence="10 11" key="1">
    <citation type="journal article" date="2016" name="Nat. Commun.">
        <title>Thousands of microbial genomes shed light on interconnected biogeochemical processes in an aquifer system.</title>
        <authorList>
            <person name="Anantharaman K."/>
            <person name="Brown C.T."/>
            <person name="Hug L.A."/>
            <person name="Sharon I."/>
            <person name="Castelle C.J."/>
            <person name="Probst A.J."/>
            <person name="Thomas B.C."/>
            <person name="Singh A."/>
            <person name="Wilkins M.J."/>
            <person name="Karaoz U."/>
            <person name="Brodie E.L."/>
            <person name="Williams K.H."/>
            <person name="Hubbard S.S."/>
            <person name="Banfield J.F."/>
        </authorList>
    </citation>
    <scope>NUCLEOTIDE SEQUENCE [LARGE SCALE GENOMIC DNA]</scope>
</reference>
<evidence type="ECO:0000256" key="2">
    <source>
        <dbReference type="ARBA" id="ARBA00022598"/>
    </source>
</evidence>
<keyword evidence="8" id="KW-0963">Cytoplasm</keyword>
<feature type="binding site" evidence="8">
    <location>
        <begin position="166"/>
        <end position="168"/>
    </location>
    <ligand>
        <name>ATP</name>
        <dbReference type="ChEBI" id="CHEBI:30616"/>
    </ligand>
</feature>
<dbReference type="InterPro" id="IPR001412">
    <property type="entry name" value="aa-tRNA-synth_I_CS"/>
</dbReference>
<comment type="function">
    <text evidence="8">Catalyzes the attachment of tryptophan to tRNA(Trp).</text>
</comment>
<dbReference type="PANTHER" id="PTHR43766">
    <property type="entry name" value="TRYPTOPHAN--TRNA LIGASE, MITOCHONDRIAL"/>
    <property type="match status" value="1"/>
</dbReference>
<comment type="subcellular location">
    <subcellularLocation>
        <location evidence="8">Cytoplasm</location>
    </subcellularLocation>
</comment>
<dbReference type="GO" id="GO:0005737">
    <property type="term" value="C:cytoplasm"/>
    <property type="evidence" value="ECO:0007669"/>
    <property type="project" value="UniProtKB-SubCell"/>
</dbReference>
<feature type="binding site" evidence="8">
    <location>
        <begin position="19"/>
        <end position="20"/>
    </location>
    <ligand>
        <name>ATP</name>
        <dbReference type="ChEBI" id="CHEBI:30616"/>
    </ligand>
</feature>
<keyword evidence="3 8" id="KW-0547">Nucleotide-binding</keyword>
<dbReference type="Proteomes" id="UP000176284">
    <property type="component" value="Unassembled WGS sequence"/>
</dbReference>
<feature type="short sequence motif" description="'KMSKS' region" evidence="8">
    <location>
        <begin position="213"/>
        <end position="217"/>
    </location>
</feature>
<feature type="short sequence motif" description="'HIGH' region" evidence="8">
    <location>
        <begin position="12"/>
        <end position="20"/>
    </location>
</feature>
<dbReference type="GO" id="GO:0006436">
    <property type="term" value="P:tryptophanyl-tRNA aminoacylation"/>
    <property type="evidence" value="ECO:0007669"/>
    <property type="project" value="UniProtKB-UniRule"/>
</dbReference>
<keyword evidence="2 8" id="KW-0436">Ligase</keyword>
<dbReference type="STRING" id="1798410.A3H63_02125"/>
<protein>
    <recommendedName>
        <fullName evidence="8">Tryptophan--tRNA ligase</fullName>
        <ecNumber evidence="8">6.1.1.2</ecNumber>
    </recommendedName>
    <alternativeName>
        <fullName evidence="8">Tryptophanyl-tRNA synthetase</fullName>
        <shortName evidence="8">TrpRS</shortName>
    </alternativeName>
</protein>
<comment type="similarity">
    <text evidence="1 8 9">Belongs to the class-I aminoacyl-tRNA synthetase family.</text>
</comment>
<feature type="binding site" evidence="8">
    <location>
        <position position="204"/>
    </location>
    <ligand>
        <name>ATP</name>
        <dbReference type="ChEBI" id="CHEBI:30616"/>
    </ligand>
</feature>
<evidence type="ECO:0000256" key="9">
    <source>
        <dbReference type="RuleBase" id="RU363036"/>
    </source>
</evidence>
<evidence type="ECO:0000256" key="8">
    <source>
        <dbReference type="HAMAP-Rule" id="MF_00140"/>
    </source>
</evidence>
<gene>
    <name evidence="8" type="primary">trpS</name>
    <name evidence="10" type="ORF">A3H63_02125</name>
</gene>
<evidence type="ECO:0000256" key="4">
    <source>
        <dbReference type="ARBA" id="ARBA00022840"/>
    </source>
</evidence>
<comment type="subunit">
    <text evidence="8">Homodimer.</text>
</comment>
<evidence type="ECO:0000256" key="6">
    <source>
        <dbReference type="ARBA" id="ARBA00023146"/>
    </source>
</evidence>
<dbReference type="GO" id="GO:0004830">
    <property type="term" value="F:tryptophan-tRNA ligase activity"/>
    <property type="evidence" value="ECO:0007669"/>
    <property type="project" value="UniProtKB-UniRule"/>
</dbReference>
<dbReference type="EMBL" id="MHJM01000021">
    <property type="protein sequence ID" value="OGY67623.1"/>
    <property type="molecule type" value="Genomic_DNA"/>
</dbReference>
<organism evidence="10 11">
    <name type="scientific">Candidatus Harrisonbacteria bacterium RIFCSPLOWO2_02_FULL_45_10c</name>
    <dbReference type="NCBI Taxonomy" id="1798410"/>
    <lineage>
        <taxon>Bacteria</taxon>
        <taxon>Candidatus Harrisoniibacteriota</taxon>
    </lineage>
</organism>
<dbReference type="PANTHER" id="PTHR43766:SF1">
    <property type="entry name" value="TRYPTOPHAN--TRNA LIGASE, MITOCHONDRIAL"/>
    <property type="match status" value="1"/>
</dbReference>
<dbReference type="Pfam" id="PF00579">
    <property type="entry name" value="tRNA-synt_1b"/>
    <property type="match status" value="1"/>
</dbReference>
<evidence type="ECO:0000313" key="10">
    <source>
        <dbReference type="EMBL" id="OGY67623.1"/>
    </source>
</evidence>
<dbReference type="NCBIfam" id="TIGR00233">
    <property type="entry name" value="trpS"/>
    <property type="match status" value="1"/>
</dbReference>
<keyword evidence="5 8" id="KW-0648">Protein biosynthesis</keyword>
<feature type="binding site" evidence="8">
    <location>
        <position position="154"/>
    </location>
    <ligand>
        <name>L-tryptophan</name>
        <dbReference type="ChEBI" id="CHEBI:57912"/>
    </ligand>
</feature>
<evidence type="ECO:0000313" key="11">
    <source>
        <dbReference type="Proteomes" id="UP000176284"/>
    </source>
</evidence>
<dbReference type="InterPro" id="IPR050203">
    <property type="entry name" value="Trp-tRNA_synthetase"/>
</dbReference>
<dbReference type="InterPro" id="IPR024109">
    <property type="entry name" value="Trp-tRNA-ligase_bac-type"/>
</dbReference>
<evidence type="ECO:0000256" key="7">
    <source>
        <dbReference type="ARBA" id="ARBA00049929"/>
    </source>
</evidence>
<dbReference type="Gene3D" id="3.40.50.620">
    <property type="entry name" value="HUPs"/>
    <property type="match status" value="1"/>
</dbReference>
<comment type="catalytic activity">
    <reaction evidence="7 8">
        <text>tRNA(Trp) + L-tryptophan + ATP = L-tryptophyl-tRNA(Trp) + AMP + diphosphate + H(+)</text>
        <dbReference type="Rhea" id="RHEA:24080"/>
        <dbReference type="Rhea" id="RHEA-COMP:9671"/>
        <dbReference type="Rhea" id="RHEA-COMP:9705"/>
        <dbReference type="ChEBI" id="CHEBI:15378"/>
        <dbReference type="ChEBI" id="CHEBI:30616"/>
        <dbReference type="ChEBI" id="CHEBI:33019"/>
        <dbReference type="ChEBI" id="CHEBI:57912"/>
        <dbReference type="ChEBI" id="CHEBI:78442"/>
        <dbReference type="ChEBI" id="CHEBI:78535"/>
        <dbReference type="ChEBI" id="CHEBI:456215"/>
        <dbReference type="EC" id="6.1.1.2"/>
    </reaction>
</comment>
<dbReference type="InterPro" id="IPR014729">
    <property type="entry name" value="Rossmann-like_a/b/a_fold"/>
</dbReference>
<dbReference type="FunFam" id="1.10.240.10:FF:000005">
    <property type="entry name" value="Tryptophan--tRNA ligase"/>
    <property type="match status" value="1"/>
</dbReference>
<keyword evidence="6 8" id="KW-0030">Aminoacyl-tRNA synthetase</keyword>
<evidence type="ECO:0000256" key="5">
    <source>
        <dbReference type="ARBA" id="ARBA00022917"/>
    </source>
</evidence>
<dbReference type="PRINTS" id="PR01039">
    <property type="entry name" value="TRNASYNTHTRP"/>
</dbReference>
<dbReference type="HAMAP" id="MF_00140_B">
    <property type="entry name" value="Trp_tRNA_synth_B"/>
    <property type="match status" value="1"/>
</dbReference>
<comment type="caution">
    <text evidence="10">The sequence shown here is derived from an EMBL/GenBank/DDBJ whole genome shotgun (WGS) entry which is preliminary data.</text>
</comment>
<proteinExistence type="inferred from homology"/>
<dbReference type="SUPFAM" id="SSF52374">
    <property type="entry name" value="Nucleotidylyl transferase"/>
    <property type="match status" value="1"/>
</dbReference>
<accession>A0A1G1ZSA5</accession>
<dbReference type="Gene3D" id="1.10.240.10">
    <property type="entry name" value="Tyrosyl-Transfer RNA Synthetase"/>
    <property type="match status" value="1"/>
</dbReference>
<sequence length="345" mass="38915">MAKPILLSGIQPTGRLHIGNYLGALKNFVELQNSGKYQCLFFIADLHALTENPNPKDLNKNILTLAADFLAAGLNQKKSIIFQQSKIQSLQELKWILGTLVPPGELLRMTAFKEKILQALKPNEREKLTKEEIDELVANANYGLVEYPILMAADILIYNGQLIPVGNDQLQHLELARTIARKFNKKFGETFIEPQPLLTKTPRLMSLDDPSKKMSKSLPEGCLFIDDSPEEIKRKISRAVTDSGNEIKLDEKAKPAVSNLLKIYSALSDREIKELEKEFINKNYYQFKSALADLITNYFSGFRKRKDELLADPEKLKEVIDSGSAKAKKLAAKKMEEVKEKIGLI</sequence>
<name>A0A1G1ZSA5_9BACT</name>
<dbReference type="CDD" id="cd00806">
    <property type="entry name" value="TrpRS_core"/>
    <property type="match status" value="1"/>
</dbReference>
<keyword evidence="4 8" id="KW-0067">ATP-binding</keyword>
<dbReference type="PROSITE" id="PS00178">
    <property type="entry name" value="AA_TRNA_LIGASE_I"/>
    <property type="match status" value="1"/>
</dbReference>
<feature type="binding site" evidence="8">
    <location>
        <begin position="213"/>
        <end position="217"/>
    </location>
    <ligand>
        <name>ATP</name>
        <dbReference type="ChEBI" id="CHEBI:30616"/>
    </ligand>
</feature>
<evidence type="ECO:0000256" key="1">
    <source>
        <dbReference type="ARBA" id="ARBA00005594"/>
    </source>
</evidence>
<dbReference type="InterPro" id="IPR002305">
    <property type="entry name" value="aa-tRNA-synth_Ic"/>
</dbReference>
<dbReference type="GO" id="GO:0005524">
    <property type="term" value="F:ATP binding"/>
    <property type="evidence" value="ECO:0007669"/>
    <property type="project" value="UniProtKB-UniRule"/>
</dbReference>